<dbReference type="PANTHER" id="PTHR34235">
    <property type="entry name" value="SLR1203 PROTEIN-RELATED"/>
    <property type="match status" value="1"/>
</dbReference>
<dbReference type="RefSeq" id="WP_182162687.1">
    <property type="nucleotide sequence ID" value="NZ_JACEZT010000007.1"/>
</dbReference>
<gene>
    <name evidence="1" type="ORF">H3H37_11930</name>
</gene>
<evidence type="ECO:0000313" key="1">
    <source>
        <dbReference type="EMBL" id="MBA5637762.1"/>
    </source>
</evidence>
<dbReference type="Gene3D" id="1.20.1220.20">
    <property type="entry name" value="Uncharcterised protein PF01724"/>
    <property type="match status" value="1"/>
</dbReference>
<dbReference type="Proteomes" id="UP000534388">
    <property type="component" value="Unassembled WGS sequence"/>
</dbReference>
<proteinExistence type="predicted"/>
<evidence type="ECO:0000313" key="2">
    <source>
        <dbReference type="Proteomes" id="UP000534388"/>
    </source>
</evidence>
<organism evidence="1 2">
    <name type="scientific">Rugamonas brunnea</name>
    <dbReference type="NCBI Taxonomy" id="2758569"/>
    <lineage>
        <taxon>Bacteria</taxon>
        <taxon>Pseudomonadati</taxon>
        <taxon>Pseudomonadota</taxon>
        <taxon>Betaproteobacteria</taxon>
        <taxon>Burkholderiales</taxon>
        <taxon>Oxalobacteraceae</taxon>
        <taxon>Telluria group</taxon>
        <taxon>Rugamonas</taxon>
    </lineage>
</organism>
<sequence>MDTAYETDVVVWAEEQVALLKAGRLSQIDAENIAEEIAAVSTSERRELRHRCAVLLAHLLKWRYQPRLRGNGWFSTITEQRECIEEVLTDSPSLRRLLPDPDWYAYVYRRARNLAQRETKCVDFPEQCPWPVEVVLSPDFLPD</sequence>
<dbReference type="Pfam" id="PF01724">
    <property type="entry name" value="DUF29"/>
    <property type="match status" value="1"/>
</dbReference>
<keyword evidence="2" id="KW-1185">Reference proteome</keyword>
<dbReference type="EMBL" id="JACEZT010000007">
    <property type="protein sequence ID" value="MBA5637762.1"/>
    <property type="molecule type" value="Genomic_DNA"/>
</dbReference>
<comment type="caution">
    <text evidence="1">The sequence shown here is derived from an EMBL/GenBank/DDBJ whole genome shotgun (WGS) entry which is preliminary data.</text>
</comment>
<dbReference type="AlphaFoldDB" id="A0A7W2ESD3"/>
<accession>A0A7W2ESD3</accession>
<name>A0A7W2ESD3_9BURK</name>
<dbReference type="InterPro" id="IPR002636">
    <property type="entry name" value="DUF29"/>
</dbReference>
<reference evidence="1 2" key="1">
    <citation type="submission" date="2020-07" db="EMBL/GenBank/DDBJ databases">
        <title>Novel species isolated from subtropical streams in China.</title>
        <authorList>
            <person name="Lu H."/>
        </authorList>
    </citation>
    <scope>NUCLEOTIDE SEQUENCE [LARGE SCALE GENOMIC DNA]</scope>
    <source>
        <strain evidence="1 2">LX20W</strain>
    </source>
</reference>
<protein>
    <submittedName>
        <fullName evidence="1">DUF29 domain-containing protein</fullName>
    </submittedName>
</protein>